<dbReference type="Proteomes" id="UP000483672">
    <property type="component" value="Unassembled WGS sequence"/>
</dbReference>
<accession>A0A6G1MCH4</accession>
<dbReference type="AlphaFoldDB" id="A0A6G1MCH4"/>
<dbReference type="Proteomes" id="UP000479691">
    <property type="component" value="Unassembled WGS sequence"/>
</dbReference>
<evidence type="ECO:0000313" key="5">
    <source>
        <dbReference type="Proteomes" id="UP000483672"/>
    </source>
</evidence>
<proteinExistence type="predicted"/>
<dbReference type="EMBL" id="WIPF01000014">
    <property type="protein sequence ID" value="KAF3229015.1"/>
    <property type="molecule type" value="Genomic_DNA"/>
</dbReference>
<protein>
    <submittedName>
        <fullName evidence="3">Uncharacterized protein</fullName>
    </submittedName>
</protein>
<reference evidence="4 5" key="1">
    <citation type="submission" date="2019-06" db="EMBL/GenBank/DDBJ databases">
        <authorList>
            <person name="Palmer J.M."/>
        </authorList>
    </citation>
    <scope>NUCLEOTIDE SEQUENCE [LARGE SCALE GENOMIC DNA]</scope>
    <source>
        <strain evidence="3 5">TWF191</strain>
        <strain evidence="2 4">TWF788</strain>
    </source>
</reference>
<evidence type="ECO:0000256" key="1">
    <source>
        <dbReference type="SAM" id="MobiDB-lite"/>
    </source>
</evidence>
<evidence type="ECO:0000313" key="4">
    <source>
        <dbReference type="Proteomes" id="UP000479691"/>
    </source>
</evidence>
<sequence length="150" mass="16294">MSSLPTQNPSSEDLNINQPPPAIISGDEEVHFWSIDSPEEQQNLSELLQLDFESLNVLGVNMTGPRMVCTGCGKLSGFDDVVSTALKLSAHTAKYMVNAIRNTKHLVSTQHENVYCYKCGEAWLGGPGWPSSSDWLVRGPPFGSDVSLNG</sequence>
<name>A0A6G1MCH4_ORBOL</name>
<feature type="region of interest" description="Disordered" evidence="1">
    <location>
        <begin position="1"/>
        <end position="21"/>
    </location>
</feature>
<dbReference type="EMBL" id="JAABOE010000133">
    <property type="protein sequence ID" value="KAF3162306.1"/>
    <property type="molecule type" value="Genomic_DNA"/>
</dbReference>
<evidence type="ECO:0000313" key="2">
    <source>
        <dbReference type="EMBL" id="KAF3162306.1"/>
    </source>
</evidence>
<gene>
    <name evidence="3" type="ORF">TWF191_002124</name>
    <name evidence="2" type="ORF">TWF788_002038</name>
</gene>
<feature type="compositionally biased region" description="Polar residues" evidence="1">
    <location>
        <begin position="1"/>
        <end position="17"/>
    </location>
</feature>
<organism evidence="3 5">
    <name type="scientific">Orbilia oligospora</name>
    <name type="common">Nematode-trapping fungus</name>
    <name type="synonym">Arthrobotrys oligospora</name>
    <dbReference type="NCBI Taxonomy" id="2813651"/>
    <lineage>
        <taxon>Eukaryota</taxon>
        <taxon>Fungi</taxon>
        <taxon>Dikarya</taxon>
        <taxon>Ascomycota</taxon>
        <taxon>Pezizomycotina</taxon>
        <taxon>Orbiliomycetes</taxon>
        <taxon>Orbiliales</taxon>
        <taxon>Orbiliaceae</taxon>
        <taxon>Orbilia</taxon>
    </lineage>
</organism>
<comment type="caution">
    <text evidence="3">The sequence shown here is derived from an EMBL/GenBank/DDBJ whole genome shotgun (WGS) entry which is preliminary data.</text>
</comment>
<evidence type="ECO:0000313" key="3">
    <source>
        <dbReference type="EMBL" id="KAF3229015.1"/>
    </source>
</evidence>